<gene>
    <name evidence="2" type="ORF">AB675_3953</name>
</gene>
<evidence type="ECO:0000256" key="1">
    <source>
        <dbReference type="SAM" id="SignalP"/>
    </source>
</evidence>
<feature type="chain" id="PRO_5005873111" evidence="1">
    <location>
        <begin position="18"/>
        <end position="126"/>
    </location>
</feature>
<comment type="caution">
    <text evidence="2">The sequence shown here is derived from an EMBL/GenBank/DDBJ whole genome shotgun (WGS) entry which is preliminary data.</text>
</comment>
<dbReference type="AlphaFoldDB" id="A0A0N1H680"/>
<proteinExistence type="predicted"/>
<dbReference type="OrthoDB" id="4119985at2759"/>
<reference evidence="2 3" key="1">
    <citation type="submission" date="2015-06" db="EMBL/GenBank/DDBJ databases">
        <title>Draft genome of the ant-associated black yeast Phialophora attae CBS 131958.</title>
        <authorList>
            <person name="Moreno L.F."/>
            <person name="Stielow B.J."/>
            <person name="de Hoog S."/>
            <person name="Vicente V.A."/>
            <person name="Weiss V.A."/>
            <person name="de Vries M."/>
            <person name="Cruz L.M."/>
            <person name="Souza E.M."/>
        </authorList>
    </citation>
    <scope>NUCLEOTIDE SEQUENCE [LARGE SCALE GENOMIC DNA]</scope>
    <source>
        <strain evidence="2 3">CBS 131958</strain>
    </source>
</reference>
<feature type="signal peptide" evidence="1">
    <location>
        <begin position="1"/>
        <end position="17"/>
    </location>
</feature>
<protein>
    <submittedName>
        <fullName evidence="2">Uncharacterized protein</fullName>
    </submittedName>
</protein>
<accession>A0A0N1H680</accession>
<dbReference type="GeneID" id="28735931"/>
<dbReference type="RefSeq" id="XP_017997526.1">
    <property type="nucleotide sequence ID" value="XM_018144051.1"/>
</dbReference>
<keyword evidence="1" id="KW-0732">Signal</keyword>
<sequence>MLAWLLLLATQCFVASGWPLSAPRNETKTLFRRECDYKPGSSTDFDCDFTLPTVDQIIAHLRDTAHGGLADDQHSAVFYTNLAYPQGQWNAEQMTWVHTWLKASEMTDKVYWLQGGIDYTWFKKQT</sequence>
<organism evidence="2 3">
    <name type="scientific">Cyphellophora attinorum</name>
    <dbReference type="NCBI Taxonomy" id="1664694"/>
    <lineage>
        <taxon>Eukaryota</taxon>
        <taxon>Fungi</taxon>
        <taxon>Dikarya</taxon>
        <taxon>Ascomycota</taxon>
        <taxon>Pezizomycotina</taxon>
        <taxon>Eurotiomycetes</taxon>
        <taxon>Chaetothyriomycetidae</taxon>
        <taxon>Chaetothyriales</taxon>
        <taxon>Cyphellophoraceae</taxon>
        <taxon>Cyphellophora</taxon>
    </lineage>
</organism>
<evidence type="ECO:0000313" key="3">
    <source>
        <dbReference type="Proteomes" id="UP000038010"/>
    </source>
</evidence>
<dbReference type="VEuPathDB" id="FungiDB:AB675_3953"/>
<dbReference type="EMBL" id="LFJN01000023">
    <property type="protein sequence ID" value="KPI37563.1"/>
    <property type="molecule type" value="Genomic_DNA"/>
</dbReference>
<evidence type="ECO:0000313" key="2">
    <source>
        <dbReference type="EMBL" id="KPI37563.1"/>
    </source>
</evidence>
<name>A0A0N1H680_9EURO</name>
<keyword evidence="3" id="KW-1185">Reference proteome</keyword>
<dbReference type="Proteomes" id="UP000038010">
    <property type="component" value="Unassembled WGS sequence"/>
</dbReference>